<dbReference type="RefSeq" id="WP_353711821.1">
    <property type="nucleotide sequence ID" value="NZ_CP159279.1"/>
</dbReference>
<gene>
    <name evidence="2" type="ORF">ABRP34_00095</name>
</gene>
<dbReference type="AlphaFoldDB" id="A0AAU8ERM2"/>
<feature type="compositionally biased region" description="Basic and acidic residues" evidence="1">
    <location>
        <begin position="1"/>
        <end position="24"/>
    </location>
</feature>
<evidence type="ECO:0000256" key="1">
    <source>
        <dbReference type="SAM" id="MobiDB-lite"/>
    </source>
</evidence>
<feature type="region of interest" description="Disordered" evidence="1">
    <location>
        <begin position="1"/>
        <end position="37"/>
    </location>
</feature>
<sequence length="86" mass="9273">MLGKELEAPRTGRLAPERESRDAGVVRGSGRWPPRPLEDHDELRWVSIREGEEALSLPWIPADLPIVQALLANVAAAARAGSVPGS</sequence>
<organism evidence="2">
    <name type="scientific">Arthrobacter sp. K5</name>
    <dbReference type="NCBI Taxonomy" id="2839623"/>
    <lineage>
        <taxon>Bacteria</taxon>
        <taxon>Bacillati</taxon>
        <taxon>Actinomycetota</taxon>
        <taxon>Actinomycetes</taxon>
        <taxon>Micrococcales</taxon>
        <taxon>Micrococcaceae</taxon>
        <taxon>Arthrobacter</taxon>
    </lineage>
</organism>
<dbReference type="EMBL" id="CP159279">
    <property type="protein sequence ID" value="XCH11479.1"/>
    <property type="molecule type" value="Genomic_DNA"/>
</dbReference>
<reference evidence="2" key="1">
    <citation type="submission" date="2024-06" db="EMBL/GenBank/DDBJ databases">
        <title>Biodegradation of dimethachlon by Arthrobacter sp. K5: mechanistic insights and ecological implications.</title>
        <authorList>
            <person name="Hu S."/>
            <person name="Lu P."/>
        </authorList>
    </citation>
    <scope>NUCLEOTIDE SEQUENCE</scope>
    <source>
        <strain evidence="2">K5</strain>
    </source>
</reference>
<evidence type="ECO:0000313" key="2">
    <source>
        <dbReference type="EMBL" id="XCH11479.1"/>
    </source>
</evidence>
<accession>A0AAU8ERM2</accession>
<evidence type="ECO:0008006" key="3">
    <source>
        <dbReference type="Google" id="ProtNLM"/>
    </source>
</evidence>
<name>A0AAU8ERM2_9MICC</name>
<proteinExistence type="predicted"/>
<protein>
    <recommendedName>
        <fullName evidence="3">8-oxo-dGTP diphosphatase</fullName>
    </recommendedName>
</protein>